<dbReference type="InterPro" id="IPR016162">
    <property type="entry name" value="Ald_DH_N"/>
</dbReference>
<dbReference type="RefSeq" id="WP_007416474.1">
    <property type="nucleotide sequence ID" value="NZ_ABOX02000027.1"/>
</dbReference>
<dbReference type="Pfam" id="PF00171">
    <property type="entry name" value="Aldedh"/>
    <property type="match status" value="1"/>
</dbReference>
<comment type="caution">
    <text evidence="5">The sequence shown here is derived from an EMBL/GenBank/DDBJ whole genome shotgun (WGS) entry which is preliminary data.</text>
</comment>
<gene>
    <name evidence="5" type="ORF">Cflav_PD2319</name>
</gene>
<evidence type="ECO:0000313" key="5">
    <source>
        <dbReference type="EMBL" id="EEF59475.1"/>
    </source>
</evidence>
<dbReference type="GO" id="GO:0006574">
    <property type="term" value="P:L-valine catabolic process"/>
    <property type="evidence" value="ECO:0007669"/>
    <property type="project" value="TreeGrafter"/>
</dbReference>
<dbReference type="STRING" id="320771.Cflav_PD2319"/>
<dbReference type="PROSITE" id="PS00070">
    <property type="entry name" value="ALDEHYDE_DEHYDR_CYS"/>
    <property type="match status" value="1"/>
</dbReference>
<accession>B9XKY1</accession>
<keyword evidence="6" id="KW-1185">Reference proteome</keyword>
<dbReference type="EMBL" id="ABOX02000027">
    <property type="protein sequence ID" value="EEF59475.1"/>
    <property type="molecule type" value="Genomic_DNA"/>
</dbReference>
<protein>
    <recommendedName>
        <fullName evidence="1">methylmalonate-semialdehyde dehydrogenase (CoA acylating)</fullName>
        <ecNumber evidence="1">1.2.1.27</ecNumber>
    </recommendedName>
</protein>
<organism evidence="5 6">
    <name type="scientific">Pedosphaera parvula (strain Ellin514)</name>
    <dbReference type="NCBI Taxonomy" id="320771"/>
    <lineage>
        <taxon>Bacteria</taxon>
        <taxon>Pseudomonadati</taxon>
        <taxon>Verrucomicrobiota</taxon>
        <taxon>Pedosphaerae</taxon>
        <taxon>Pedosphaerales</taxon>
        <taxon>Pedosphaeraceae</taxon>
        <taxon>Pedosphaera</taxon>
    </lineage>
</organism>
<feature type="domain" description="Aldehyde dehydrogenase" evidence="4">
    <location>
        <begin position="22"/>
        <end position="483"/>
    </location>
</feature>
<reference evidence="5 6" key="1">
    <citation type="journal article" date="2011" name="J. Bacteriol.">
        <title>Genome sequence of 'Pedosphaera parvula' Ellin514, an aerobic Verrucomicrobial isolate from pasture soil.</title>
        <authorList>
            <person name="Kant R."/>
            <person name="van Passel M.W."/>
            <person name="Sangwan P."/>
            <person name="Palva A."/>
            <person name="Lucas S."/>
            <person name="Copeland A."/>
            <person name="Lapidus A."/>
            <person name="Glavina Del Rio T."/>
            <person name="Dalin E."/>
            <person name="Tice H."/>
            <person name="Bruce D."/>
            <person name="Goodwin L."/>
            <person name="Pitluck S."/>
            <person name="Chertkov O."/>
            <person name="Larimer F.W."/>
            <person name="Land M.L."/>
            <person name="Hauser L."/>
            <person name="Brettin T.S."/>
            <person name="Detter J.C."/>
            <person name="Han S."/>
            <person name="de Vos W.M."/>
            <person name="Janssen P.H."/>
            <person name="Smidt H."/>
        </authorList>
    </citation>
    <scope>NUCLEOTIDE SEQUENCE [LARGE SCALE GENOMIC DNA]</scope>
    <source>
        <strain evidence="5 6">Ellin514</strain>
    </source>
</reference>
<dbReference type="Gene3D" id="3.40.309.10">
    <property type="entry name" value="Aldehyde Dehydrogenase, Chain A, domain 2"/>
    <property type="match status" value="1"/>
</dbReference>
<keyword evidence="2" id="KW-0560">Oxidoreductase</keyword>
<dbReference type="EC" id="1.2.1.27" evidence="1"/>
<dbReference type="InterPro" id="IPR010061">
    <property type="entry name" value="MeMal-semiAld_DH"/>
</dbReference>
<dbReference type="Gene3D" id="3.40.605.10">
    <property type="entry name" value="Aldehyde Dehydrogenase, Chain A, domain 1"/>
    <property type="match status" value="1"/>
</dbReference>
<evidence type="ECO:0000259" key="4">
    <source>
        <dbReference type="Pfam" id="PF00171"/>
    </source>
</evidence>
<dbReference type="InterPro" id="IPR016163">
    <property type="entry name" value="Ald_DH_C"/>
</dbReference>
<dbReference type="GO" id="GO:0006210">
    <property type="term" value="P:thymine catabolic process"/>
    <property type="evidence" value="ECO:0007669"/>
    <property type="project" value="TreeGrafter"/>
</dbReference>
<dbReference type="FunFam" id="3.40.309.10:FF:000002">
    <property type="entry name" value="Methylmalonate-semialdehyde dehydrogenase (Acylating)"/>
    <property type="match status" value="1"/>
</dbReference>
<dbReference type="PANTHER" id="PTHR43866:SF4">
    <property type="entry name" value="MALONATE-SEMIALDEHYDE DEHYDROGENASE"/>
    <property type="match status" value="1"/>
</dbReference>
<dbReference type="Proteomes" id="UP000003688">
    <property type="component" value="Unassembled WGS sequence"/>
</dbReference>
<proteinExistence type="predicted"/>
<evidence type="ECO:0000256" key="2">
    <source>
        <dbReference type="ARBA" id="ARBA00023002"/>
    </source>
</evidence>
<dbReference type="AlphaFoldDB" id="B9XKY1"/>
<evidence type="ECO:0000256" key="1">
    <source>
        <dbReference type="ARBA" id="ARBA00013048"/>
    </source>
</evidence>
<dbReference type="CDD" id="cd07085">
    <property type="entry name" value="ALDH_F6_MMSDH"/>
    <property type="match status" value="1"/>
</dbReference>
<sequence length="503" mass="54665">MKSTTVLTPCPNYIGGDWLTVSDVATTPVHNPSTGDIIAETPMCTPQHVEAAVNAAHAAYPGWWETPPTERARIFFKFKMLLEENFEALAQMVTREHGKTLVESRGDVRRGIEMVEFACGIPSLLMGDILENVARGIDCDAMRQPLGVCVGITPFNFPAMVPLWMYPVALVCGNTFVLKPSEKVPLTAIRIAELLEQSGLPKGVLNIVHGGRDCVDALLKHPKVKAISFVGSTPVAKQIFEIGTKHGKRVQSNGGAKNYILLMPDADVENSVRGVTEAAFGCAGERCMAGSTAIVVGDAAKTVLPTLAEVTRKIQVGPTDRSPQPHMGPVITKQHRDRVCELVDAGIKEGAKVLADGRNVKVDSAPNGFFVGATLLDEVQSSMTVMREEIFGPVLSVMRMDDLNQAIEVANRSAFGNGASIFTRSGKAAREFKHRVKAGMVGINIGVPASMPWFPFNGWDDSFFGDLHMQGKEGVQFFTQLKVTTSRWFSYGEGDIWHREGNR</sequence>
<dbReference type="InterPro" id="IPR016161">
    <property type="entry name" value="Ald_DH/histidinol_DH"/>
</dbReference>
<evidence type="ECO:0000256" key="3">
    <source>
        <dbReference type="ARBA" id="ARBA00023027"/>
    </source>
</evidence>
<dbReference type="InterPro" id="IPR015590">
    <property type="entry name" value="Aldehyde_DH_dom"/>
</dbReference>
<keyword evidence="3" id="KW-0520">NAD</keyword>
<dbReference type="GO" id="GO:0004491">
    <property type="term" value="F:methylmalonate-semialdehyde dehydrogenase (acylating, NAD) activity"/>
    <property type="evidence" value="ECO:0007669"/>
    <property type="project" value="UniProtKB-EC"/>
</dbReference>
<dbReference type="PANTHER" id="PTHR43866">
    <property type="entry name" value="MALONATE-SEMIALDEHYDE DEHYDROGENASE"/>
    <property type="match status" value="1"/>
</dbReference>
<dbReference type="FunFam" id="3.40.605.10:FF:000003">
    <property type="entry name" value="Methylmalonate-semialdehyde dehydrogenase [acylating]"/>
    <property type="match status" value="1"/>
</dbReference>
<dbReference type="OrthoDB" id="9762913at2"/>
<dbReference type="InterPro" id="IPR016160">
    <property type="entry name" value="Ald_DH_CS_CYS"/>
</dbReference>
<dbReference type="NCBIfam" id="TIGR01722">
    <property type="entry name" value="MMSDH"/>
    <property type="match status" value="1"/>
</dbReference>
<name>B9XKY1_PEDPL</name>
<evidence type="ECO:0000313" key="6">
    <source>
        <dbReference type="Proteomes" id="UP000003688"/>
    </source>
</evidence>
<dbReference type="SUPFAM" id="SSF53720">
    <property type="entry name" value="ALDH-like"/>
    <property type="match status" value="1"/>
</dbReference>